<evidence type="ECO:0000256" key="2">
    <source>
        <dbReference type="ARBA" id="ARBA00022475"/>
    </source>
</evidence>
<evidence type="ECO:0000256" key="5">
    <source>
        <dbReference type="ARBA" id="ARBA00023136"/>
    </source>
</evidence>
<feature type="transmembrane region" description="Helical" evidence="6">
    <location>
        <begin position="142"/>
        <end position="160"/>
    </location>
</feature>
<evidence type="ECO:0000256" key="3">
    <source>
        <dbReference type="ARBA" id="ARBA00022692"/>
    </source>
</evidence>
<feature type="transmembrane region" description="Helical" evidence="6">
    <location>
        <begin position="379"/>
        <end position="401"/>
    </location>
</feature>
<feature type="transmembrane region" description="Helical" evidence="6">
    <location>
        <begin position="413"/>
        <end position="432"/>
    </location>
</feature>
<feature type="transmembrane region" description="Helical" evidence="6">
    <location>
        <begin position="7"/>
        <end position="28"/>
    </location>
</feature>
<dbReference type="PANTHER" id="PTHR30250:SF11">
    <property type="entry name" value="O-ANTIGEN TRANSPORTER-RELATED"/>
    <property type="match status" value="1"/>
</dbReference>
<dbReference type="GeneID" id="97192026"/>
<reference evidence="7 8" key="1">
    <citation type="submission" date="2018-08" db="EMBL/GenBank/DDBJ databases">
        <title>A genome reference for cultivated species of the human gut microbiota.</title>
        <authorList>
            <person name="Zou Y."/>
            <person name="Xue W."/>
            <person name="Luo G."/>
        </authorList>
    </citation>
    <scope>NUCLEOTIDE SEQUENCE [LARGE SCALE GENOMIC DNA]</scope>
    <source>
        <strain evidence="7 8">AF37-2AT</strain>
    </source>
</reference>
<name>A0A3E3K175_9FIRM</name>
<feature type="transmembrane region" description="Helical" evidence="6">
    <location>
        <begin position="322"/>
        <end position="342"/>
    </location>
</feature>
<feature type="transmembrane region" description="Helical" evidence="6">
    <location>
        <begin position="40"/>
        <end position="59"/>
    </location>
</feature>
<organism evidence="7 8">
    <name type="scientific">Sellimonas intestinalis</name>
    <dbReference type="NCBI Taxonomy" id="1653434"/>
    <lineage>
        <taxon>Bacteria</taxon>
        <taxon>Bacillati</taxon>
        <taxon>Bacillota</taxon>
        <taxon>Clostridia</taxon>
        <taxon>Lachnospirales</taxon>
        <taxon>Lachnospiraceae</taxon>
        <taxon>Sellimonas</taxon>
    </lineage>
</organism>
<feature type="transmembrane region" description="Helical" evidence="6">
    <location>
        <begin position="110"/>
        <end position="135"/>
    </location>
</feature>
<feature type="transmembrane region" description="Helical" evidence="6">
    <location>
        <begin position="166"/>
        <end position="188"/>
    </location>
</feature>
<dbReference type="CDD" id="cd13128">
    <property type="entry name" value="MATE_Wzx_like"/>
    <property type="match status" value="1"/>
</dbReference>
<feature type="transmembrane region" description="Helical" evidence="6">
    <location>
        <begin position="80"/>
        <end position="104"/>
    </location>
</feature>
<keyword evidence="2" id="KW-1003">Cell membrane</keyword>
<feature type="transmembrane region" description="Helical" evidence="6">
    <location>
        <begin position="438"/>
        <end position="462"/>
    </location>
</feature>
<evidence type="ECO:0000256" key="1">
    <source>
        <dbReference type="ARBA" id="ARBA00004651"/>
    </source>
</evidence>
<dbReference type="InterPro" id="IPR050833">
    <property type="entry name" value="Poly_Biosynth_Transport"/>
</dbReference>
<keyword evidence="5 6" id="KW-0472">Membrane</keyword>
<dbReference type="GO" id="GO:0005886">
    <property type="term" value="C:plasma membrane"/>
    <property type="evidence" value="ECO:0007669"/>
    <property type="project" value="UniProtKB-SubCell"/>
</dbReference>
<comment type="caution">
    <text evidence="7">The sequence shown here is derived from an EMBL/GenBank/DDBJ whole genome shotgun (WGS) entry which is preliminary data.</text>
</comment>
<protein>
    <submittedName>
        <fullName evidence="7">Flippase</fullName>
    </submittedName>
</protein>
<evidence type="ECO:0000313" key="8">
    <source>
        <dbReference type="Proteomes" id="UP000261080"/>
    </source>
</evidence>
<feature type="transmembrane region" description="Helical" evidence="6">
    <location>
        <begin position="289"/>
        <end position="310"/>
    </location>
</feature>
<feature type="transmembrane region" description="Helical" evidence="6">
    <location>
        <begin position="248"/>
        <end position="268"/>
    </location>
</feature>
<dbReference type="RefSeq" id="WP_053769546.1">
    <property type="nucleotide sequence ID" value="NZ_BAABYU010000001.1"/>
</dbReference>
<accession>A0A3E3K175</accession>
<dbReference type="OrthoDB" id="9815702at2"/>
<keyword evidence="4 6" id="KW-1133">Transmembrane helix</keyword>
<evidence type="ECO:0000313" key="7">
    <source>
        <dbReference type="EMBL" id="RGE86907.1"/>
    </source>
</evidence>
<dbReference type="InterPro" id="IPR002797">
    <property type="entry name" value="Polysacc_synth"/>
</dbReference>
<feature type="transmembrane region" description="Helical" evidence="6">
    <location>
        <begin position="209"/>
        <end position="228"/>
    </location>
</feature>
<feature type="transmembrane region" description="Helical" evidence="6">
    <location>
        <begin position="354"/>
        <end position="373"/>
    </location>
</feature>
<keyword evidence="8" id="KW-1185">Reference proteome</keyword>
<sequence>MISLKKNFVYSILYQMLSMILPLITSPYISRVLGPENVGIYSYTYSIANYFVLIAMLGFKNYGIRCVAKVRDNKEKLSREFWSIWGLQVITSSIMFVIYLIYLIVFHPKYWNIAVLQGIYVFSAMSDISWFFFGLEKFKITTIRNTIIRLIGVIAIFIFVRNSGDLPIYVFILSINILLTQLVLWPFLRGEIVLYKPSIKEVCKHFKPCAILFLPVIAVSLYLIMDKIMLGSMSTMRESGFYENTEKIVNIPFGVITALGSVMLPRMTNVIANKQYGRSGKYIEVSMNFVMFLSSAMAFGIAGIATVFSPVFFGKEFTDCGILIRAITPIIVFKAWANVIRTQYLLPNEKDKDFIMSLFAGAIVNLIINSLLIPKLGAMGAVLGTVAAEGTVCIYQTVVVRKELNFRKYFRDSVTYLLIGGIMYVLVDQIGAKMKESLLTLVTQIGVGACVFICLCVIYIIIDKQNCIHKLYINRFQRREKR</sequence>
<evidence type="ECO:0000256" key="4">
    <source>
        <dbReference type="ARBA" id="ARBA00022989"/>
    </source>
</evidence>
<dbReference type="Proteomes" id="UP000261080">
    <property type="component" value="Unassembled WGS sequence"/>
</dbReference>
<dbReference type="PANTHER" id="PTHR30250">
    <property type="entry name" value="PST FAMILY PREDICTED COLANIC ACID TRANSPORTER"/>
    <property type="match status" value="1"/>
</dbReference>
<dbReference type="EMBL" id="QVLX01000004">
    <property type="protein sequence ID" value="RGE86907.1"/>
    <property type="molecule type" value="Genomic_DNA"/>
</dbReference>
<proteinExistence type="predicted"/>
<dbReference type="Pfam" id="PF01943">
    <property type="entry name" value="Polysacc_synt"/>
    <property type="match status" value="1"/>
</dbReference>
<comment type="subcellular location">
    <subcellularLocation>
        <location evidence="1">Cell membrane</location>
        <topology evidence="1">Multi-pass membrane protein</topology>
    </subcellularLocation>
</comment>
<evidence type="ECO:0000256" key="6">
    <source>
        <dbReference type="SAM" id="Phobius"/>
    </source>
</evidence>
<gene>
    <name evidence="7" type="ORF">DW016_08110</name>
</gene>
<keyword evidence="3 6" id="KW-0812">Transmembrane</keyword>
<dbReference type="AlphaFoldDB" id="A0A3E3K175"/>